<feature type="domain" description="DUF4283" evidence="2">
    <location>
        <begin position="34"/>
        <end position="94"/>
    </location>
</feature>
<dbReference type="Pfam" id="PF14111">
    <property type="entry name" value="DUF4283"/>
    <property type="match status" value="1"/>
</dbReference>
<evidence type="ECO:0000259" key="2">
    <source>
        <dbReference type="Pfam" id="PF14111"/>
    </source>
</evidence>
<dbReference type="InterPro" id="IPR025558">
    <property type="entry name" value="DUF4283"/>
</dbReference>
<dbReference type="InterPro" id="IPR040256">
    <property type="entry name" value="At4g02000-like"/>
</dbReference>
<reference evidence="3" key="1">
    <citation type="submission" date="2018-02" db="EMBL/GenBank/DDBJ databases">
        <authorList>
            <person name="Cohen D.B."/>
            <person name="Kent A.D."/>
        </authorList>
    </citation>
    <scope>NUCLEOTIDE SEQUENCE</scope>
</reference>
<evidence type="ECO:0000256" key="1">
    <source>
        <dbReference type="SAM" id="MobiDB-lite"/>
    </source>
</evidence>
<evidence type="ECO:0000313" key="3">
    <source>
        <dbReference type="EMBL" id="SPC88474.1"/>
    </source>
</evidence>
<organism evidence="3">
    <name type="scientific">Fagus sylvatica</name>
    <name type="common">Beechnut</name>
    <dbReference type="NCBI Taxonomy" id="28930"/>
    <lineage>
        <taxon>Eukaryota</taxon>
        <taxon>Viridiplantae</taxon>
        <taxon>Streptophyta</taxon>
        <taxon>Embryophyta</taxon>
        <taxon>Tracheophyta</taxon>
        <taxon>Spermatophyta</taxon>
        <taxon>Magnoliopsida</taxon>
        <taxon>eudicotyledons</taxon>
        <taxon>Gunneridae</taxon>
        <taxon>Pentapetalae</taxon>
        <taxon>rosids</taxon>
        <taxon>fabids</taxon>
        <taxon>Fagales</taxon>
        <taxon>Fagaceae</taxon>
        <taxon>Fagus</taxon>
    </lineage>
</organism>
<dbReference type="EMBL" id="OIVN01001000">
    <property type="protein sequence ID" value="SPC88474.1"/>
    <property type="molecule type" value="Genomic_DNA"/>
</dbReference>
<proteinExistence type="predicted"/>
<accession>A0A2N9FP10</accession>
<feature type="region of interest" description="Disordered" evidence="1">
    <location>
        <begin position="224"/>
        <end position="246"/>
    </location>
</feature>
<name>A0A2N9FP10_FAGSY</name>
<dbReference type="PANTHER" id="PTHR31286:SF178">
    <property type="entry name" value="DUF4283 DOMAIN-CONTAINING PROTEIN"/>
    <property type="match status" value="1"/>
</dbReference>
<protein>
    <recommendedName>
        <fullName evidence="2">DUF4283 domain-containing protein</fullName>
    </recommendedName>
</protein>
<gene>
    <name evidence="3" type="ORF">FSB_LOCUS16356</name>
</gene>
<dbReference type="AlphaFoldDB" id="A0A2N9FP10"/>
<sequence>MAMELIEGFQGMSLTKEEENGIMISADQRETASEDCLLSLFGRFLSKKLRNRRAIHEVLRRAWRMGPDLRIIDVGIDIFQFKFPTEAQRDWMWVQLWGIPFDLMSNVVGMEIGNNMGTCIRVDDKLWSTKQARFMRIRVALMVEAPLRRGGMIVCHQTTLVEERDLQYGVWLRANGGMKEMGTPGFPFRFSARPKASVATASQPVFSEGESQGHHHVVINASVIGDNNGSNGGDESNGKGEFSNLNSHGFNMEAEVRGKETLHENGCLIDTESDIRTDLEIGGGPSIPSPKPKKPTTWKRIHVDHMPYVTYTLRNGKIGSKRSFRLNDVVQPVIGSKRTKSDVEKHHIVESCGRLALFWGPDIGLEISSYSRHHIDSVVGVGSEYEWRLTEFYGHPEHHKRSASWALLDHWRTRDIRPWCCHGLLTQRRKRLHRFEDKWVLHSDCEEVVESTWKKEVTNGSPMFILCEKIKAVYMALVQWSARVIEDSLAAMERRITPAMNQQLCAPYSVLEVRQALFQMHPSKSPSPDVAFELLHKFKLKRTGKKGQMAVKLDMSKAYDRVEWTFLERLMAKLGFDGHWVAMVGNGRSIDIWMDRWTPEVLAEGTEPNEVSKLAELVDQDCGWWNEALIDRTFDARNAAIVKQVLLQNVLGKVHHMVWRACTNSLPTWLNLAHRSVVLNPLCQVCHQAQRRCDACLMGMSVCSRRMGSGLSKAPKSDNLYR</sequence>
<dbReference type="PANTHER" id="PTHR31286">
    <property type="entry name" value="GLYCINE-RICH CELL WALL STRUCTURAL PROTEIN 1.8-LIKE"/>
    <property type="match status" value="1"/>
</dbReference>